<keyword evidence="1" id="KW-0472">Membrane</keyword>
<accession>A0A1V9XVI3</accession>
<evidence type="ECO:0000313" key="2">
    <source>
        <dbReference type="EMBL" id="OQR77485.1"/>
    </source>
</evidence>
<dbReference type="Proteomes" id="UP000192247">
    <property type="component" value="Unassembled WGS sequence"/>
</dbReference>
<sequence>MQDEQRTGPGGTVYDSNGWKSKVASPLRECTEWRFPWLIGLCISLAILLLIMLIVNIFLCSSLTCSCVNTEVEEKESSEIEDYDPYKGGSYYPASHYGSHTTLHKQQPQQSAYGVNTLGGRSHMSNASDHYTTVHSRPHSR</sequence>
<dbReference type="STRING" id="418985.A0A1V9XVI3"/>
<keyword evidence="1" id="KW-1133">Transmembrane helix</keyword>
<protein>
    <submittedName>
        <fullName evidence="2">Uncharacterized protein</fullName>
    </submittedName>
</protein>
<name>A0A1V9XVI3_9ACAR</name>
<keyword evidence="1" id="KW-0812">Transmembrane</keyword>
<evidence type="ECO:0000313" key="3">
    <source>
        <dbReference type="Proteomes" id="UP000192247"/>
    </source>
</evidence>
<reference evidence="2 3" key="1">
    <citation type="journal article" date="2017" name="Gigascience">
        <title>Draft genome of the honey bee ectoparasitic mite, Tropilaelaps mercedesae, is shaped by the parasitic life history.</title>
        <authorList>
            <person name="Dong X."/>
            <person name="Armstrong S.D."/>
            <person name="Xia D."/>
            <person name="Makepeace B.L."/>
            <person name="Darby A.C."/>
            <person name="Kadowaki T."/>
        </authorList>
    </citation>
    <scope>NUCLEOTIDE SEQUENCE [LARGE SCALE GENOMIC DNA]</scope>
    <source>
        <strain evidence="2">Wuxi-XJTLU</strain>
    </source>
</reference>
<dbReference type="EMBL" id="MNPL01003464">
    <property type="protein sequence ID" value="OQR77485.1"/>
    <property type="molecule type" value="Genomic_DNA"/>
</dbReference>
<evidence type="ECO:0000256" key="1">
    <source>
        <dbReference type="SAM" id="Phobius"/>
    </source>
</evidence>
<feature type="transmembrane region" description="Helical" evidence="1">
    <location>
        <begin position="35"/>
        <end position="59"/>
    </location>
</feature>
<keyword evidence="3" id="KW-1185">Reference proteome</keyword>
<organism evidence="2 3">
    <name type="scientific">Tropilaelaps mercedesae</name>
    <dbReference type="NCBI Taxonomy" id="418985"/>
    <lineage>
        <taxon>Eukaryota</taxon>
        <taxon>Metazoa</taxon>
        <taxon>Ecdysozoa</taxon>
        <taxon>Arthropoda</taxon>
        <taxon>Chelicerata</taxon>
        <taxon>Arachnida</taxon>
        <taxon>Acari</taxon>
        <taxon>Parasitiformes</taxon>
        <taxon>Mesostigmata</taxon>
        <taxon>Gamasina</taxon>
        <taxon>Dermanyssoidea</taxon>
        <taxon>Laelapidae</taxon>
        <taxon>Tropilaelaps</taxon>
    </lineage>
</organism>
<proteinExistence type="predicted"/>
<dbReference type="AlphaFoldDB" id="A0A1V9XVI3"/>
<dbReference type="OrthoDB" id="6498786at2759"/>
<dbReference type="InParanoid" id="A0A1V9XVI3"/>
<gene>
    <name evidence="2" type="ORF">BIW11_02897</name>
</gene>
<comment type="caution">
    <text evidence="2">The sequence shown here is derived from an EMBL/GenBank/DDBJ whole genome shotgun (WGS) entry which is preliminary data.</text>
</comment>